<evidence type="ECO:0000313" key="1">
    <source>
        <dbReference type="EMBL" id="KAJ0043223.1"/>
    </source>
</evidence>
<sequence length="150" mass="17044">MLVDCEKLNLDLSMGTEGENNHQYLNIPRAHLRVLFIGQLPQLEELPQWLLQGLANTLQSLNIDDCSNFKALRDSMQDLKSLQDVHIADCPELSSLPKDFNCLIDLREIQIENCPKLSKRCKPKTGEDRPKIAHIPKIELDGKIITSTKN</sequence>
<evidence type="ECO:0000313" key="2">
    <source>
        <dbReference type="Proteomes" id="UP001163603"/>
    </source>
</evidence>
<gene>
    <name evidence="1" type="ORF">Pint_17877</name>
</gene>
<protein>
    <submittedName>
        <fullName evidence="1">Uncharacterized protein</fullName>
    </submittedName>
</protein>
<dbReference type="Proteomes" id="UP001163603">
    <property type="component" value="Chromosome 4"/>
</dbReference>
<reference evidence="2" key="1">
    <citation type="journal article" date="2023" name="G3 (Bethesda)">
        <title>Genome assembly and association tests identify interacting loci associated with vigor, precocity, and sex in interspecific pistachio rootstocks.</title>
        <authorList>
            <person name="Palmer W."/>
            <person name="Jacygrad E."/>
            <person name="Sagayaradj S."/>
            <person name="Cavanaugh K."/>
            <person name="Han R."/>
            <person name="Bertier L."/>
            <person name="Beede B."/>
            <person name="Kafkas S."/>
            <person name="Golino D."/>
            <person name="Preece J."/>
            <person name="Michelmore R."/>
        </authorList>
    </citation>
    <scope>NUCLEOTIDE SEQUENCE [LARGE SCALE GENOMIC DNA]</scope>
</reference>
<dbReference type="EMBL" id="CM047739">
    <property type="protein sequence ID" value="KAJ0043223.1"/>
    <property type="molecule type" value="Genomic_DNA"/>
</dbReference>
<accession>A0ACC0YWY6</accession>
<keyword evidence="2" id="KW-1185">Reference proteome</keyword>
<proteinExistence type="predicted"/>
<name>A0ACC0YWY6_9ROSI</name>
<organism evidence="1 2">
    <name type="scientific">Pistacia integerrima</name>
    <dbReference type="NCBI Taxonomy" id="434235"/>
    <lineage>
        <taxon>Eukaryota</taxon>
        <taxon>Viridiplantae</taxon>
        <taxon>Streptophyta</taxon>
        <taxon>Embryophyta</taxon>
        <taxon>Tracheophyta</taxon>
        <taxon>Spermatophyta</taxon>
        <taxon>Magnoliopsida</taxon>
        <taxon>eudicotyledons</taxon>
        <taxon>Gunneridae</taxon>
        <taxon>Pentapetalae</taxon>
        <taxon>rosids</taxon>
        <taxon>malvids</taxon>
        <taxon>Sapindales</taxon>
        <taxon>Anacardiaceae</taxon>
        <taxon>Pistacia</taxon>
    </lineage>
</organism>
<comment type="caution">
    <text evidence="1">The sequence shown here is derived from an EMBL/GenBank/DDBJ whole genome shotgun (WGS) entry which is preliminary data.</text>
</comment>